<dbReference type="FunFam" id="1.20.1250.20:FF:000068">
    <property type="entry name" value="MFS general substrate transporter"/>
    <property type="match status" value="1"/>
</dbReference>
<evidence type="ECO:0000256" key="6">
    <source>
        <dbReference type="SAM" id="MobiDB-lite"/>
    </source>
</evidence>
<evidence type="ECO:0000256" key="7">
    <source>
        <dbReference type="SAM" id="Phobius"/>
    </source>
</evidence>
<evidence type="ECO:0000259" key="8">
    <source>
        <dbReference type="PROSITE" id="PS50850"/>
    </source>
</evidence>
<evidence type="ECO:0000256" key="2">
    <source>
        <dbReference type="ARBA" id="ARBA00022448"/>
    </source>
</evidence>
<comment type="caution">
    <text evidence="9">The sequence shown here is derived from an EMBL/GenBank/DDBJ whole genome shotgun (WGS) entry which is preliminary data.</text>
</comment>
<evidence type="ECO:0000256" key="4">
    <source>
        <dbReference type="ARBA" id="ARBA00022989"/>
    </source>
</evidence>
<evidence type="ECO:0000256" key="1">
    <source>
        <dbReference type="ARBA" id="ARBA00004141"/>
    </source>
</evidence>
<dbReference type="OrthoDB" id="2962993at2759"/>
<feature type="compositionally biased region" description="Polar residues" evidence="6">
    <location>
        <begin position="1"/>
        <end position="11"/>
    </location>
</feature>
<keyword evidence="3 7" id="KW-0812">Transmembrane</keyword>
<dbReference type="Pfam" id="PF07690">
    <property type="entry name" value="MFS_1"/>
    <property type="match status" value="1"/>
</dbReference>
<dbReference type="FunFam" id="1.20.1250.20:FF:000034">
    <property type="entry name" value="MFS general substrate transporter"/>
    <property type="match status" value="1"/>
</dbReference>
<dbReference type="PROSITE" id="PS50850">
    <property type="entry name" value="MFS"/>
    <property type="match status" value="1"/>
</dbReference>
<feature type="transmembrane region" description="Helical" evidence="7">
    <location>
        <begin position="331"/>
        <end position="351"/>
    </location>
</feature>
<feature type="transmembrane region" description="Helical" evidence="7">
    <location>
        <begin position="293"/>
        <end position="311"/>
    </location>
</feature>
<feature type="transmembrane region" description="Helical" evidence="7">
    <location>
        <begin position="153"/>
        <end position="177"/>
    </location>
</feature>
<reference evidence="9 10" key="1">
    <citation type="submission" date="2013-03" db="EMBL/GenBank/DDBJ databases">
        <title>The Genome Sequence of Exophiala aquamarina CBS 119918.</title>
        <authorList>
            <consortium name="The Broad Institute Genomics Platform"/>
            <person name="Cuomo C."/>
            <person name="de Hoog S."/>
            <person name="Gorbushina A."/>
            <person name="Walker B."/>
            <person name="Young S.K."/>
            <person name="Zeng Q."/>
            <person name="Gargeya S."/>
            <person name="Fitzgerald M."/>
            <person name="Haas B."/>
            <person name="Abouelleil A."/>
            <person name="Allen A.W."/>
            <person name="Alvarado L."/>
            <person name="Arachchi H.M."/>
            <person name="Berlin A.M."/>
            <person name="Chapman S.B."/>
            <person name="Gainer-Dewar J."/>
            <person name="Goldberg J."/>
            <person name="Griggs A."/>
            <person name="Gujja S."/>
            <person name="Hansen M."/>
            <person name="Howarth C."/>
            <person name="Imamovic A."/>
            <person name="Ireland A."/>
            <person name="Larimer J."/>
            <person name="McCowan C."/>
            <person name="Murphy C."/>
            <person name="Pearson M."/>
            <person name="Poon T.W."/>
            <person name="Priest M."/>
            <person name="Roberts A."/>
            <person name="Saif S."/>
            <person name="Shea T."/>
            <person name="Sisk P."/>
            <person name="Sykes S."/>
            <person name="Wortman J."/>
            <person name="Nusbaum C."/>
            <person name="Birren B."/>
        </authorList>
    </citation>
    <scope>NUCLEOTIDE SEQUENCE [LARGE SCALE GENOMIC DNA]</scope>
    <source>
        <strain evidence="9 10">CBS 119918</strain>
    </source>
</reference>
<comment type="subcellular location">
    <subcellularLocation>
        <location evidence="1">Membrane</location>
        <topology evidence="1">Multi-pass membrane protein</topology>
    </subcellularLocation>
</comment>
<dbReference type="PANTHER" id="PTHR43791">
    <property type="entry name" value="PERMEASE-RELATED"/>
    <property type="match status" value="1"/>
</dbReference>
<name>A0A072P315_9EURO</name>
<evidence type="ECO:0000256" key="5">
    <source>
        <dbReference type="ARBA" id="ARBA00023136"/>
    </source>
</evidence>
<feature type="transmembrane region" description="Helical" evidence="7">
    <location>
        <begin position="383"/>
        <end position="406"/>
    </location>
</feature>
<dbReference type="RefSeq" id="XP_013256243.1">
    <property type="nucleotide sequence ID" value="XM_013400789.1"/>
</dbReference>
<feature type="transmembrane region" description="Helical" evidence="7">
    <location>
        <begin position="189"/>
        <end position="210"/>
    </location>
</feature>
<keyword evidence="5 7" id="KW-0472">Membrane</keyword>
<dbReference type="GO" id="GO:0022857">
    <property type="term" value="F:transmembrane transporter activity"/>
    <property type="evidence" value="ECO:0007669"/>
    <property type="project" value="InterPro"/>
</dbReference>
<dbReference type="InterPro" id="IPR036259">
    <property type="entry name" value="MFS_trans_sf"/>
</dbReference>
<accession>A0A072P315</accession>
<evidence type="ECO:0000256" key="3">
    <source>
        <dbReference type="ARBA" id="ARBA00022692"/>
    </source>
</evidence>
<dbReference type="PANTHER" id="PTHR43791:SF91">
    <property type="entry name" value="MAJOR FACILITATOR SUPERFAMILY (MFS) PROFILE DOMAIN-CONTAINING PROTEIN-RELATED"/>
    <property type="match status" value="1"/>
</dbReference>
<sequence>MTAGDRSSPSPTDDVVTSEKYTETSLDDGPQNVIIASQQDLENIPEIDHAAEAKLVRKLDRYIIPPTMLLYLVSFLDRVNIGNARLYGMEEDLGLHGSQFQTAVSILFVTYVLLEVPCNLVIKRLRPSRFISAITIGWGIVATLTGIVQSYGGLIACRLLLGALEAGLFPGMTIYLTMFYTKRELALRVGYLFVSAAIAGSLGGLLAYGIGFMDGVAGESGWRWILIIEGIPSVVLGFIVFFWLADSPETAYYLTPAEKDLMLIRRRRQIGHTTSGDLLHKEDVIKALKDWKIWMFAAGQFGVDTLLYGYSTFLPTIIRGLGTWSTPQVQALTVPCYALGAVTYLTVAYFSDRYQQRFLAIAPFAIISIIGYGILMADVASGVHFFGCFLVATGLYVSVGIPLAWLPSNQPRYGKRTTASGMQLTIGNCAGIMAPFLYKTNEGPRYIRGHAVSLAMVAAAAIIYAIMWAYFLAENKKRKAGKRDAKMVGKTEEEIAEMGDENPRFVFTY</sequence>
<dbReference type="AlphaFoldDB" id="A0A072P315"/>
<dbReference type="VEuPathDB" id="FungiDB:A1O9_10053"/>
<keyword evidence="2" id="KW-0813">Transport</keyword>
<feature type="transmembrane region" description="Helical" evidence="7">
    <location>
        <begin position="222"/>
        <end position="244"/>
    </location>
</feature>
<evidence type="ECO:0000313" key="10">
    <source>
        <dbReference type="Proteomes" id="UP000027920"/>
    </source>
</evidence>
<dbReference type="GeneID" id="25284959"/>
<protein>
    <recommendedName>
        <fullName evidence="8">Major facilitator superfamily (MFS) profile domain-containing protein</fullName>
    </recommendedName>
</protein>
<dbReference type="InterPro" id="IPR020846">
    <property type="entry name" value="MFS_dom"/>
</dbReference>
<feature type="transmembrane region" description="Helical" evidence="7">
    <location>
        <begin position="101"/>
        <end position="122"/>
    </location>
</feature>
<dbReference type="SUPFAM" id="SSF103473">
    <property type="entry name" value="MFS general substrate transporter"/>
    <property type="match status" value="1"/>
</dbReference>
<keyword evidence="10" id="KW-1185">Reference proteome</keyword>
<gene>
    <name evidence="9" type="ORF">A1O9_10053</name>
</gene>
<dbReference type="EMBL" id="AMGV01000012">
    <property type="protein sequence ID" value="KEF53653.1"/>
    <property type="molecule type" value="Genomic_DNA"/>
</dbReference>
<dbReference type="HOGENOM" id="CLU_001265_0_1_1"/>
<evidence type="ECO:0000313" key="9">
    <source>
        <dbReference type="EMBL" id="KEF53653.1"/>
    </source>
</evidence>
<organism evidence="9 10">
    <name type="scientific">Exophiala aquamarina CBS 119918</name>
    <dbReference type="NCBI Taxonomy" id="1182545"/>
    <lineage>
        <taxon>Eukaryota</taxon>
        <taxon>Fungi</taxon>
        <taxon>Dikarya</taxon>
        <taxon>Ascomycota</taxon>
        <taxon>Pezizomycotina</taxon>
        <taxon>Eurotiomycetes</taxon>
        <taxon>Chaetothyriomycetidae</taxon>
        <taxon>Chaetothyriales</taxon>
        <taxon>Herpotrichiellaceae</taxon>
        <taxon>Exophiala</taxon>
    </lineage>
</organism>
<dbReference type="Gene3D" id="1.20.1250.20">
    <property type="entry name" value="MFS general substrate transporter like domains"/>
    <property type="match status" value="2"/>
</dbReference>
<feature type="domain" description="Major facilitator superfamily (MFS) profile" evidence="8">
    <location>
        <begin position="63"/>
        <end position="477"/>
    </location>
</feature>
<feature type="region of interest" description="Disordered" evidence="6">
    <location>
        <begin position="1"/>
        <end position="26"/>
    </location>
</feature>
<proteinExistence type="predicted"/>
<feature type="transmembrane region" description="Helical" evidence="7">
    <location>
        <begin position="450"/>
        <end position="473"/>
    </location>
</feature>
<dbReference type="Proteomes" id="UP000027920">
    <property type="component" value="Unassembled WGS sequence"/>
</dbReference>
<dbReference type="InterPro" id="IPR011701">
    <property type="entry name" value="MFS"/>
</dbReference>
<feature type="transmembrane region" description="Helical" evidence="7">
    <location>
        <begin position="129"/>
        <end position="147"/>
    </location>
</feature>
<keyword evidence="4 7" id="KW-1133">Transmembrane helix</keyword>
<dbReference type="GO" id="GO:0016020">
    <property type="term" value="C:membrane"/>
    <property type="evidence" value="ECO:0007669"/>
    <property type="project" value="UniProtKB-SubCell"/>
</dbReference>
<feature type="transmembrane region" description="Helical" evidence="7">
    <location>
        <begin position="358"/>
        <end position="377"/>
    </location>
</feature>
<feature type="transmembrane region" description="Helical" evidence="7">
    <location>
        <begin position="418"/>
        <end position="438"/>
    </location>
</feature>